<evidence type="ECO:0000313" key="2">
    <source>
        <dbReference type="EMBL" id="KAK9159307.1"/>
    </source>
</evidence>
<comment type="caution">
    <text evidence="2">The sequence shown here is derived from an EMBL/GenBank/DDBJ whole genome shotgun (WGS) entry which is preliminary data.</text>
</comment>
<feature type="region of interest" description="Disordered" evidence="1">
    <location>
        <begin position="21"/>
        <end position="53"/>
    </location>
</feature>
<organism evidence="2 3">
    <name type="scientific">Stephania cephalantha</name>
    <dbReference type="NCBI Taxonomy" id="152367"/>
    <lineage>
        <taxon>Eukaryota</taxon>
        <taxon>Viridiplantae</taxon>
        <taxon>Streptophyta</taxon>
        <taxon>Embryophyta</taxon>
        <taxon>Tracheophyta</taxon>
        <taxon>Spermatophyta</taxon>
        <taxon>Magnoliopsida</taxon>
        <taxon>Ranunculales</taxon>
        <taxon>Menispermaceae</taxon>
        <taxon>Menispermoideae</taxon>
        <taxon>Cissampelideae</taxon>
        <taxon>Stephania</taxon>
    </lineage>
</organism>
<name>A0AAP0PWU3_9MAGN</name>
<sequence>MARQGDHQILFFQFITGIKQHQISSSKSTKQSITTDLPNETRTNETESLKRRE</sequence>
<proteinExistence type="predicted"/>
<dbReference type="Proteomes" id="UP001419268">
    <property type="component" value="Unassembled WGS sequence"/>
</dbReference>
<dbReference type="EMBL" id="JBBNAG010000002">
    <property type="protein sequence ID" value="KAK9159307.1"/>
    <property type="molecule type" value="Genomic_DNA"/>
</dbReference>
<accession>A0AAP0PWU3</accession>
<evidence type="ECO:0000256" key="1">
    <source>
        <dbReference type="SAM" id="MobiDB-lite"/>
    </source>
</evidence>
<evidence type="ECO:0000313" key="3">
    <source>
        <dbReference type="Proteomes" id="UP001419268"/>
    </source>
</evidence>
<feature type="compositionally biased region" description="Low complexity" evidence="1">
    <location>
        <begin position="21"/>
        <end position="35"/>
    </location>
</feature>
<reference evidence="2 3" key="1">
    <citation type="submission" date="2024-01" db="EMBL/GenBank/DDBJ databases">
        <title>Genome assemblies of Stephania.</title>
        <authorList>
            <person name="Yang L."/>
        </authorList>
    </citation>
    <scope>NUCLEOTIDE SEQUENCE [LARGE SCALE GENOMIC DNA]</scope>
    <source>
        <strain evidence="2">JXDWG</strain>
        <tissue evidence="2">Leaf</tissue>
    </source>
</reference>
<protein>
    <submittedName>
        <fullName evidence="2">Uncharacterized protein</fullName>
    </submittedName>
</protein>
<gene>
    <name evidence="2" type="ORF">Scep_005881</name>
</gene>
<feature type="compositionally biased region" description="Basic and acidic residues" evidence="1">
    <location>
        <begin position="42"/>
        <end position="53"/>
    </location>
</feature>
<dbReference type="AlphaFoldDB" id="A0AAP0PWU3"/>
<keyword evidence="3" id="KW-1185">Reference proteome</keyword>